<reference evidence="2 3" key="1">
    <citation type="journal article" date="2012" name="J. Bacteriol.">
        <title>Complete genome sequence of the B12-producing Shimwellia blattae strain DSM 4481, isolated from a cockroach.</title>
        <authorList>
            <person name="Brzuszkiewicz E."/>
            <person name="Waschkowitz T."/>
            <person name="Wiezer A."/>
            <person name="Daniel R."/>
        </authorList>
    </citation>
    <scope>NUCLEOTIDE SEQUENCE [LARGE SCALE GENOMIC DNA]</scope>
    <source>
        <strain evidence="3">ATCC 29907 / DSM 4481 / JCM 1650 / NBRC 105725 / CDC 9005-74</strain>
    </source>
</reference>
<protein>
    <submittedName>
        <fullName evidence="2">Uncharacterized protein</fullName>
    </submittedName>
</protein>
<evidence type="ECO:0000256" key="1">
    <source>
        <dbReference type="SAM" id="MobiDB-lite"/>
    </source>
</evidence>
<evidence type="ECO:0000313" key="2">
    <source>
        <dbReference type="EMBL" id="AFJ46781.1"/>
    </source>
</evidence>
<proteinExistence type="predicted"/>
<gene>
    <name evidence="2" type="ordered locus">EBL_c16870</name>
</gene>
<dbReference type="Proteomes" id="UP000001955">
    <property type="component" value="Chromosome"/>
</dbReference>
<keyword evidence="3" id="KW-1185">Reference proteome</keyword>
<name>I2B8C7_SHIBC</name>
<organism evidence="2 3">
    <name type="scientific">Shimwellia blattae (strain ATCC 29907 / DSM 4481 / JCM 1650 / NBRC 105725 / CDC 9005-74)</name>
    <name type="common">Escherichia blattae</name>
    <dbReference type="NCBI Taxonomy" id="630626"/>
    <lineage>
        <taxon>Bacteria</taxon>
        <taxon>Pseudomonadati</taxon>
        <taxon>Pseudomonadota</taxon>
        <taxon>Gammaproteobacteria</taxon>
        <taxon>Enterobacterales</taxon>
        <taxon>Enterobacteriaceae</taxon>
        <taxon>Shimwellia</taxon>
    </lineage>
</organism>
<dbReference type="KEGG" id="ebt:EBL_c16870"/>
<dbReference type="HOGENOM" id="CLU_2345109_0_0_6"/>
<sequence length="97" mass="11138">MAAEKHARFFSVFNKRDQPHNEDNGERDGQNEEDKVRHITTFASEGLTAVIAKRQAGVGKIIYLKFRIILNRRAIDFFLIKTNNSLSCRACFFIHPG</sequence>
<accession>I2B8C7</accession>
<dbReference type="AlphaFoldDB" id="I2B8C7"/>
<feature type="region of interest" description="Disordered" evidence="1">
    <location>
        <begin position="1"/>
        <end position="34"/>
    </location>
</feature>
<evidence type="ECO:0000313" key="3">
    <source>
        <dbReference type="Proteomes" id="UP000001955"/>
    </source>
</evidence>
<dbReference type="EMBL" id="CP001560">
    <property type="protein sequence ID" value="AFJ46781.1"/>
    <property type="molecule type" value="Genomic_DNA"/>
</dbReference>
<feature type="compositionally biased region" description="Basic and acidic residues" evidence="1">
    <location>
        <begin position="14"/>
        <end position="34"/>
    </location>
</feature>